<keyword evidence="4" id="KW-1185">Reference proteome</keyword>
<accession>A0ABD3VQR1</accession>
<dbReference type="PROSITE" id="PS50835">
    <property type="entry name" value="IG_LIKE"/>
    <property type="match status" value="1"/>
</dbReference>
<proteinExistence type="predicted"/>
<gene>
    <name evidence="3" type="ORF">ACJMK2_008798</name>
</gene>
<comment type="caution">
    <text evidence="3">The sequence shown here is derived from an EMBL/GenBank/DDBJ whole genome shotgun (WGS) entry which is preliminary data.</text>
</comment>
<dbReference type="Proteomes" id="UP001634394">
    <property type="component" value="Unassembled WGS sequence"/>
</dbReference>
<evidence type="ECO:0000313" key="3">
    <source>
        <dbReference type="EMBL" id="KAL3862852.1"/>
    </source>
</evidence>
<evidence type="ECO:0000313" key="4">
    <source>
        <dbReference type="Proteomes" id="UP001634394"/>
    </source>
</evidence>
<dbReference type="Gene3D" id="2.60.40.10">
    <property type="entry name" value="Immunoglobulins"/>
    <property type="match status" value="1"/>
</dbReference>
<feature type="domain" description="Ig-like" evidence="2">
    <location>
        <begin position="2"/>
        <end position="95"/>
    </location>
</feature>
<dbReference type="AlphaFoldDB" id="A0ABD3VQR1"/>
<sequence length="103" mass="10647">PPTSVSIINNRDVTAGRDTLTLICTTGTSNPVADITWSNGTSAATGSLSSKTELPGAYGGKILSQNFTIIPTRYMDGSTVTCSAQNSMTSARSVNDSVILSVM</sequence>
<reference evidence="3 4" key="1">
    <citation type="submission" date="2024-11" db="EMBL/GenBank/DDBJ databases">
        <title>Chromosome-level genome assembly of the freshwater bivalve Anodonta woodiana.</title>
        <authorList>
            <person name="Chen X."/>
        </authorList>
    </citation>
    <scope>NUCLEOTIDE SEQUENCE [LARGE SCALE GENOMIC DNA]</scope>
    <source>
        <strain evidence="3">MN2024</strain>
        <tissue evidence="3">Gills</tissue>
    </source>
</reference>
<dbReference type="EMBL" id="JBJQND010000011">
    <property type="protein sequence ID" value="KAL3862852.1"/>
    <property type="molecule type" value="Genomic_DNA"/>
</dbReference>
<evidence type="ECO:0000256" key="1">
    <source>
        <dbReference type="ARBA" id="ARBA00023157"/>
    </source>
</evidence>
<name>A0ABD3VQR1_SINWO</name>
<feature type="non-terminal residue" evidence="3">
    <location>
        <position position="103"/>
    </location>
</feature>
<dbReference type="SUPFAM" id="SSF48726">
    <property type="entry name" value="Immunoglobulin"/>
    <property type="match status" value="1"/>
</dbReference>
<dbReference type="InterPro" id="IPR013162">
    <property type="entry name" value="CD80_C2-set"/>
</dbReference>
<evidence type="ECO:0000259" key="2">
    <source>
        <dbReference type="PROSITE" id="PS50835"/>
    </source>
</evidence>
<keyword evidence="1" id="KW-1015">Disulfide bond</keyword>
<dbReference type="InterPro" id="IPR036179">
    <property type="entry name" value="Ig-like_dom_sf"/>
</dbReference>
<dbReference type="Pfam" id="PF08205">
    <property type="entry name" value="C2-set_2"/>
    <property type="match status" value="1"/>
</dbReference>
<dbReference type="InterPro" id="IPR007110">
    <property type="entry name" value="Ig-like_dom"/>
</dbReference>
<dbReference type="InterPro" id="IPR013783">
    <property type="entry name" value="Ig-like_fold"/>
</dbReference>
<feature type="non-terminal residue" evidence="3">
    <location>
        <position position="1"/>
    </location>
</feature>
<protein>
    <recommendedName>
        <fullName evidence="2">Ig-like domain-containing protein</fullName>
    </recommendedName>
</protein>
<organism evidence="3 4">
    <name type="scientific">Sinanodonta woodiana</name>
    <name type="common">Chinese pond mussel</name>
    <name type="synonym">Anodonta woodiana</name>
    <dbReference type="NCBI Taxonomy" id="1069815"/>
    <lineage>
        <taxon>Eukaryota</taxon>
        <taxon>Metazoa</taxon>
        <taxon>Spiralia</taxon>
        <taxon>Lophotrochozoa</taxon>
        <taxon>Mollusca</taxon>
        <taxon>Bivalvia</taxon>
        <taxon>Autobranchia</taxon>
        <taxon>Heteroconchia</taxon>
        <taxon>Palaeoheterodonta</taxon>
        <taxon>Unionida</taxon>
        <taxon>Unionoidea</taxon>
        <taxon>Unionidae</taxon>
        <taxon>Unioninae</taxon>
        <taxon>Sinanodonta</taxon>
    </lineage>
</organism>